<organism evidence="2 3">
    <name type="scientific">Blepharisma stoltei</name>
    <dbReference type="NCBI Taxonomy" id="1481888"/>
    <lineage>
        <taxon>Eukaryota</taxon>
        <taxon>Sar</taxon>
        <taxon>Alveolata</taxon>
        <taxon>Ciliophora</taxon>
        <taxon>Postciliodesmatophora</taxon>
        <taxon>Heterotrichea</taxon>
        <taxon>Heterotrichida</taxon>
        <taxon>Blepharismidae</taxon>
        <taxon>Blepharisma</taxon>
    </lineage>
</organism>
<name>A0AAU9INC6_9CILI</name>
<keyword evidence="3" id="KW-1185">Reference proteome</keyword>
<accession>A0AAU9INC6</accession>
<gene>
    <name evidence="2" type="ORF">BSTOLATCC_MIC17712</name>
</gene>
<evidence type="ECO:0000313" key="2">
    <source>
        <dbReference type="EMBL" id="CAG9317090.1"/>
    </source>
</evidence>
<evidence type="ECO:0000256" key="1">
    <source>
        <dbReference type="SAM" id="MobiDB-lite"/>
    </source>
</evidence>
<dbReference type="EMBL" id="CAJZBQ010000017">
    <property type="protein sequence ID" value="CAG9317090.1"/>
    <property type="molecule type" value="Genomic_DNA"/>
</dbReference>
<reference evidence="2" key="1">
    <citation type="submission" date="2021-09" db="EMBL/GenBank/DDBJ databases">
        <authorList>
            <consortium name="AG Swart"/>
            <person name="Singh M."/>
            <person name="Singh A."/>
            <person name="Seah K."/>
            <person name="Emmerich C."/>
        </authorList>
    </citation>
    <scope>NUCLEOTIDE SEQUENCE</scope>
    <source>
        <strain evidence="2">ATCC30299</strain>
    </source>
</reference>
<dbReference type="AlphaFoldDB" id="A0AAU9INC6"/>
<feature type="region of interest" description="Disordered" evidence="1">
    <location>
        <begin position="79"/>
        <end position="101"/>
    </location>
</feature>
<comment type="caution">
    <text evidence="2">The sequence shown here is derived from an EMBL/GenBank/DDBJ whole genome shotgun (WGS) entry which is preliminary data.</text>
</comment>
<sequence length="330" mass="37658">MNEKILIASLATESETQRSPEDLKWKNCISLDDSSISPWKSNINSVDILYHNKQKSEDFPLKPIDKPLISLAAANFKKEESNRKSPGPQIAPAGFNVSRHGSTTRRSLEPQIIIQPHLTLQDHSKKLLENRPSAISPEKEDEQTVKIRRILENAQIVHENAKSKESEPNSPKNFPTVRELPTFAVKNSKAESINQVNRSSSTNRAANMLQSAKNKNIESKSAKPAEFVKNRVQPHHESHESDTFVSLFSWLSNNTNKLPPLQKSQTIQSCIKYFDTNYNRPSVIMKNHMDFQKTMRSNSNKRSIVSTKDVARHFTQQRKKEKSRLIKIIE</sequence>
<protein>
    <submittedName>
        <fullName evidence="2">Uncharacterized protein</fullName>
    </submittedName>
</protein>
<proteinExistence type="predicted"/>
<evidence type="ECO:0000313" key="3">
    <source>
        <dbReference type="Proteomes" id="UP001162131"/>
    </source>
</evidence>
<dbReference type="Proteomes" id="UP001162131">
    <property type="component" value="Unassembled WGS sequence"/>
</dbReference>